<feature type="non-terminal residue" evidence="2">
    <location>
        <position position="1"/>
    </location>
</feature>
<keyword evidence="1" id="KW-0812">Transmembrane</keyword>
<accession>U9U9F9</accession>
<reference evidence="2" key="1">
    <citation type="submission" date="2013-07" db="EMBL/GenBank/DDBJ databases">
        <title>The genome of an arbuscular mycorrhizal fungus provides insights into the evolution of the oldest plant symbiosis.</title>
        <authorList>
            <consortium name="DOE Joint Genome Institute"/>
            <person name="Tisserant E."/>
            <person name="Malbreil M."/>
            <person name="Kuo A."/>
            <person name="Kohler A."/>
            <person name="Symeonidi A."/>
            <person name="Balestrini R."/>
            <person name="Charron P."/>
            <person name="Duensing N."/>
            <person name="Frei-dit-Frey N."/>
            <person name="Gianinazzi-Pearson V."/>
            <person name="Gilbert B."/>
            <person name="Handa Y."/>
            <person name="Hijri M."/>
            <person name="Kaul R."/>
            <person name="Kawaguchi M."/>
            <person name="Krajinski F."/>
            <person name="Lammers P."/>
            <person name="Lapierre D."/>
            <person name="Masclaux F.G."/>
            <person name="Murat C."/>
            <person name="Morin E."/>
            <person name="Ndikumana S."/>
            <person name="Pagni M."/>
            <person name="Petitpierre D."/>
            <person name="Requena N."/>
            <person name="Rosikiewicz P."/>
            <person name="Riley R."/>
            <person name="Saito K."/>
            <person name="San Clemente H."/>
            <person name="Shapiro H."/>
            <person name="van Tuinen D."/>
            <person name="Becard G."/>
            <person name="Bonfante P."/>
            <person name="Paszkowski U."/>
            <person name="Shachar-Hill Y."/>
            <person name="Young J.P."/>
            <person name="Sanders I.R."/>
            <person name="Henrissat B."/>
            <person name="Rensing S.A."/>
            <person name="Grigoriev I.V."/>
            <person name="Corradi N."/>
            <person name="Roux C."/>
            <person name="Martin F."/>
        </authorList>
    </citation>
    <scope>NUCLEOTIDE SEQUENCE</scope>
    <source>
        <strain evidence="2">DAOM 197198</strain>
    </source>
</reference>
<name>U9U9F9_RHIID</name>
<feature type="transmembrane region" description="Helical" evidence="1">
    <location>
        <begin position="39"/>
        <end position="57"/>
    </location>
</feature>
<dbReference type="HOGENOM" id="CLU_2270240_0_0_1"/>
<protein>
    <submittedName>
        <fullName evidence="2">Uncharacterized protein</fullName>
    </submittedName>
</protein>
<evidence type="ECO:0000256" key="1">
    <source>
        <dbReference type="SAM" id="Phobius"/>
    </source>
</evidence>
<proteinExistence type="predicted"/>
<evidence type="ECO:0000313" key="2">
    <source>
        <dbReference type="EMBL" id="ESA15223.1"/>
    </source>
</evidence>
<organism evidence="2">
    <name type="scientific">Rhizophagus irregularis (strain DAOM 181602 / DAOM 197198 / MUCL 43194)</name>
    <name type="common">Arbuscular mycorrhizal fungus</name>
    <name type="synonym">Glomus intraradices</name>
    <dbReference type="NCBI Taxonomy" id="747089"/>
    <lineage>
        <taxon>Eukaryota</taxon>
        <taxon>Fungi</taxon>
        <taxon>Fungi incertae sedis</taxon>
        <taxon>Mucoromycota</taxon>
        <taxon>Glomeromycotina</taxon>
        <taxon>Glomeromycetes</taxon>
        <taxon>Glomerales</taxon>
        <taxon>Glomeraceae</taxon>
        <taxon>Rhizophagus</taxon>
    </lineage>
</organism>
<keyword evidence="1" id="KW-1133">Transmembrane helix</keyword>
<dbReference type="AlphaFoldDB" id="U9U9F9"/>
<gene>
    <name evidence="2" type="ORF">GLOINDRAFT_95038</name>
</gene>
<keyword evidence="1" id="KW-0472">Membrane</keyword>
<dbReference type="EMBL" id="KI282166">
    <property type="protein sequence ID" value="ESA15223.1"/>
    <property type="molecule type" value="Genomic_DNA"/>
</dbReference>
<sequence>YRKPIGIPIRRSMTSETSQNKISKNMALWIFLDRISKNVSNVLLFIFFILSFSTQYFQNFNILPGLSKDEMDVSTSKFTKTFEMIFSSLVSAWMEFSIWTTEL</sequence>